<reference evidence="2" key="1">
    <citation type="submission" date="2024-07" db="EMBL/GenBank/DDBJ databases">
        <title>Two chromosome-level genome assemblies of Korean endemic species Abeliophyllum distichum and Forsythia ovata (Oleaceae).</title>
        <authorList>
            <person name="Jang H."/>
        </authorList>
    </citation>
    <scope>NUCLEOTIDE SEQUENCE [LARGE SCALE GENOMIC DNA]</scope>
</reference>
<accession>A0ABD1RYW2</accession>
<protein>
    <submittedName>
        <fullName evidence="1">Uncharacterized protein</fullName>
    </submittedName>
</protein>
<evidence type="ECO:0000313" key="1">
    <source>
        <dbReference type="EMBL" id="KAL2493640.1"/>
    </source>
</evidence>
<dbReference type="Proteomes" id="UP001604277">
    <property type="component" value="Unassembled WGS sequence"/>
</dbReference>
<dbReference type="EMBL" id="JBFOLJ010000011">
    <property type="protein sequence ID" value="KAL2493640.1"/>
    <property type="molecule type" value="Genomic_DNA"/>
</dbReference>
<name>A0ABD1RYW2_9LAMI</name>
<organism evidence="1 2">
    <name type="scientific">Forsythia ovata</name>
    <dbReference type="NCBI Taxonomy" id="205694"/>
    <lineage>
        <taxon>Eukaryota</taxon>
        <taxon>Viridiplantae</taxon>
        <taxon>Streptophyta</taxon>
        <taxon>Embryophyta</taxon>
        <taxon>Tracheophyta</taxon>
        <taxon>Spermatophyta</taxon>
        <taxon>Magnoliopsida</taxon>
        <taxon>eudicotyledons</taxon>
        <taxon>Gunneridae</taxon>
        <taxon>Pentapetalae</taxon>
        <taxon>asterids</taxon>
        <taxon>lamiids</taxon>
        <taxon>Lamiales</taxon>
        <taxon>Oleaceae</taxon>
        <taxon>Forsythieae</taxon>
        <taxon>Forsythia</taxon>
    </lineage>
</organism>
<proteinExistence type="predicted"/>
<gene>
    <name evidence="1" type="ORF">Fot_37397</name>
</gene>
<keyword evidence="2" id="KW-1185">Reference proteome</keyword>
<evidence type="ECO:0000313" key="2">
    <source>
        <dbReference type="Proteomes" id="UP001604277"/>
    </source>
</evidence>
<sequence length="136" mass="15920">MAEEASTPFAHTEALELFQCHTIRPSLVHGNRLDNVVRVSIGGGYHFDLFFFNLHISLATVKVQLDEHIFDVFLDKNECQWKVQGYPPNIVAHWNVEAFLDIFLHPYEYFNEVYFYYLETDDMENKIEQLGSEEGD</sequence>
<dbReference type="AlphaFoldDB" id="A0ABD1RYW2"/>
<comment type="caution">
    <text evidence="1">The sequence shown here is derived from an EMBL/GenBank/DDBJ whole genome shotgun (WGS) entry which is preliminary data.</text>
</comment>